<feature type="transmembrane region" description="Helical" evidence="8">
    <location>
        <begin position="238"/>
        <end position="257"/>
    </location>
</feature>
<feature type="transmembrane region" description="Helical" evidence="8">
    <location>
        <begin position="146"/>
        <end position="168"/>
    </location>
</feature>
<evidence type="ECO:0000256" key="8">
    <source>
        <dbReference type="SAM" id="Phobius"/>
    </source>
</evidence>
<feature type="transmembrane region" description="Helical" evidence="8">
    <location>
        <begin position="414"/>
        <end position="432"/>
    </location>
</feature>
<feature type="transmembrane region" description="Helical" evidence="8">
    <location>
        <begin position="342"/>
        <end position="361"/>
    </location>
</feature>
<dbReference type="GO" id="GO:0005886">
    <property type="term" value="C:plasma membrane"/>
    <property type="evidence" value="ECO:0007669"/>
    <property type="project" value="UniProtKB-SubCell"/>
</dbReference>
<dbReference type="Gene3D" id="1.20.1250.20">
    <property type="entry name" value="MFS general substrate transporter like domains"/>
    <property type="match status" value="2"/>
</dbReference>
<comment type="subcellular location">
    <subcellularLocation>
        <location evidence="1">Cell membrane</location>
        <topology evidence="1">Multi-pass membrane protein</topology>
    </subcellularLocation>
</comment>
<dbReference type="Pfam" id="PF07690">
    <property type="entry name" value="MFS_1"/>
    <property type="match status" value="1"/>
</dbReference>
<dbReference type="GO" id="GO:0022857">
    <property type="term" value="F:transmembrane transporter activity"/>
    <property type="evidence" value="ECO:0007669"/>
    <property type="project" value="InterPro"/>
</dbReference>
<keyword evidence="7" id="KW-0046">Antibiotic resistance</keyword>
<keyword evidence="6 8" id="KW-0472">Membrane</keyword>
<feature type="transmembrane region" description="Helical" evidence="8">
    <location>
        <begin position="310"/>
        <end position="330"/>
    </location>
</feature>
<feature type="transmembrane region" description="Helical" evidence="8">
    <location>
        <begin position="174"/>
        <end position="196"/>
    </location>
</feature>
<dbReference type="AlphaFoldDB" id="A0A5P2DCA6"/>
<keyword evidence="2" id="KW-0813">Transport</keyword>
<accession>A0A5P2DCA6</accession>
<feature type="transmembrane region" description="Helical" evidence="8">
    <location>
        <begin position="367"/>
        <end position="393"/>
    </location>
</feature>
<evidence type="ECO:0000256" key="3">
    <source>
        <dbReference type="ARBA" id="ARBA00022475"/>
    </source>
</evidence>
<keyword evidence="3" id="KW-1003">Cell membrane</keyword>
<keyword evidence="5 8" id="KW-1133">Transmembrane helix</keyword>
<dbReference type="CDD" id="cd17321">
    <property type="entry name" value="MFS_MMR_MDR_like"/>
    <property type="match status" value="1"/>
</dbReference>
<dbReference type="InterPro" id="IPR036259">
    <property type="entry name" value="MFS_trans_sf"/>
</dbReference>
<feature type="transmembrane region" description="Helical" evidence="8">
    <location>
        <begin position="112"/>
        <end position="134"/>
    </location>
</feature>
<reference evidence="10 11" key="1">
    <citation type="submission" date="2018-05" db="EMBL/GenBank/DDBJ databases">
        <title>Streptomyces venezuelae.</title>
        <authorList>
            <person name="Kim W."/>
            <person name="Lee N."/>
            <person name="Cho B.-K."/>
        </authorList>
    </citation>
    <scope>NUCLEOTIDE SEQUENCE [LARGE SCALE GENOMIC DNA]</scope>
    <source>
        <strain evidence="10 11">ATCC 21782</strain>
    </source>
</reference>
<gene>
    <name evidence="10" type="ORF">DEJ50_28560</name>
</gene>
<dbReference type="PROSITE" id="PS50850">
    <property type="entry name" value="MFS"/>
    <property type="match status" value="1"/>
</dbReference>
<dbReference type="InterPro" id="IPR020846">
    <property type="entry name" value="MFS_dom"/>
</dbReference>
<dbReference type="Proteomes" id="UP000325211">
    <property type="component" value="Chromosome"/>
</dbReference>
<evidence type="ECO:0000256" key="4">
    <source>
        <dbReference type="ARBA" id="ARBA00022692"/>
    </source>
</evidence>
<evidence type="ECO:0000313" key="11">
    <source>
        <dbReference type="Proteomes" id="UP000325211"/>
    </source>
</evidence>
<dbReference type="GO" id="GO:0046677">
    <property type="term" value="P:response to antibiotic"/>
    <property type="evidence" value="ECO:0007669"/>
    <property type="project" value="UniProtKB-KW"/>
</dbReference>
<organism evidence="10 11">
    <name type="scientific">Streptomyces venezuelae</name>
    <dbReference type="NCBI Taxonomy" id="54571"/>
    <lineage>
        <taxon>Bacteria</taxon>
        <taxon>Bacillati</taxon>
        <taxon>Actinomycetota</taxon>
        <taxon>Actinomycetes</taxon>
        <taxon>Kitasatosporales</taxon>
        <taxon>Streptomycetaceae</taxon>
        <taxon>Streptomyces</taxon>
    </lineage>
</organism>
<feature type="transmembrane region" description="Helical" evidence="8">
    <location>
        <begin position="452"/>
        <end position="472"/>
    </location>
</feature>
<feature type="domain" description="Major facilitator superfamily (MFS) profile" evidence="9">
    <location>
        <begin position="21"/>
        <end position="475"/>
    </location>
</feature>
<evidence type="ECO:0000256" key="7">
    <source>
        <dbReference type="ARBA" id="ARBA00023251"/>
    </source>
</evidence>
<feature type="transmembrane region" description="Helical" evidence="8">
    <location>
        <begin position="277"/>
        <end position="298"/>
    </location>
</feature>
<sequence length="479" mass="49625">MPPSPPVLPDPAAPHPRRWWGLAVVVLAQLLVLLEATTFNLVVPGLQTDLHLDSDDLSPLYRTHVLAFGGMLLLGGHIADLLGPKRTLITGLVGSAAAYGLAGSAGHVDLLLWARLAQGLFGALLTVSALALVANSFTDPKERSRAFGIYASTVGSGTALGLLTGGWLLEALDWRWSLYAGVPLAVVAVIGAVTLLPARTGGRTGARFDVLGVLLGTGGLTALVYGLHEGQPRGWTDFLTLALIIGGVLLFAAFLWWQTITSSPLLPPYVLRDRNRLGSFLAMVLAGMGTLAVLPLLSHYLERVLGYPPFRAGTALLPLVLALVIGATQVSARLLHRTAPRILITAGLAVTALGLVLLAGLEPHGTYLTQVLPGLLLVGFGTGVASTPIYAIATGGVAPQHSGATSATLVSADHMGAVIGTVVLGSIVSAQLREALPTDFGVVLLDAYTHTLWWAAGALLPAGLIVGLTVTAKSSAEVR</sequence>
<evidence type="ECO:0000313" key="10">
    <source>
        <dbReference type="EMBL" id="QES52726.1"/>
    </source>
</evidence>
<evidence type="ECO:0000256" key="5">
    <source>
        <dbReference type="ARBA" id="ARBA00022989"/>
    </source>
</evidence>
<feature type="transmembrane region" description="Helical" evidence="8">
    <location>
        <begin position="20"/>
        <end position="43"/>
    </location>
</feature>
<dbReference type="PANTHER" id="PTHR42718">
    <property type="entry name" value="MAJOR FACILITATOR SUPERFAMILY MULTIDRUG TRANSPORTER MFSC"/>
    <property type="match status" value="1"/>
</dbReference>
<dbReference type="EMBL" id="CP029190">
    <property type="protein sequence ID" value="QES52726.1"/>
    <property type="molecule type" value="Genomic_DNA"/>
</dbReference>
<feature type="transmembrane region" description="Helical" evidence="8">
    <location>
        <begin position="63"/>
        <end position="82"/>
    </location>
</feature>
<keyword evidence="4 8" id="KW-0812">Transmembrane</keyword>
<dbReference type="InterPro" id="IPR011701">
    <property type="entry name" value="MFS"/>
</dbReference>
<dbReference type="PANTHER" id="PTHR42718:SF46">
    <property type="entry name" value="BLR6921 PROTEIN"/>
    <property type="match status" value="1"/>
</dbReference>
<name>A0A5P2DCA6_STRVZ</name>
<evidence type="ECO:0000256" key="1">
    <source>
        <dbReference type="ARBA" id="ARBA00004651"/>
    </source>
</evidence>
<evidence type="ECO:0000256" key="6">
    <source>
        <dbReference type="ARBA" id="ARBA00023136"/>
    </source>
</evidence>
<dbReference type="SUPFAM" id="SSF103473">
    <property type="entry name" value="MFS general substrate transporter"/>
    <property type="match status" value="1"/>
</dbReference>
<feature type="transmembrane region" description="Helical" evidence="8">
    <location>
        <begin position="208"/>
        <end position="226"/>
    </location>
</feature>
<evidence type="ECO:0000259" key="9">
    <source>
        <dbReference type="PROSITE" id="PS50850"/>
    </source>
</evidence>
<protein>
    <submittedName>
        <fullName evidence="10">MFS transporter</fullName>
    </submittedName>
</protein>
<evidence type="ECO:0000256" key="2">
    <source>
        <dbReference type="ARBA" id="ARBA00022448"/>
    </source>
</evidence>
<proteinExistence type="predicted"/>